<keyword evidence="5 6" id="KW-0378">Hydrolase</keyword>
<accession>A0ABP6PY53</accession>
<keyword evidence="8" id="KW-1185">Reference proteome</keyword>
<gene>
    <name evidence="6" type="primary">nfi</name>
    <name evidence="7" type="ORF">GCM10010468_06450</name>
</gene>
<comment type="catalytic activity">
    <reaction evidence="6">
        <text>Endonucleolytic cleavage at apurinic or apyrimidinic sites to products with a 5'-phosphate.</text>
        <dbReference type="EC" id="3.1.21.7"/>
    </reaction>
</comment>
<comment type="cofactor">
    <cofactor evidence="6">
        <name>Mg(2+)</name>
        <dbReference type="ChEBI" id="CHEBI:18420"/>
    </cofactor>
</comment>
<keyword evidence="6" id="KW-0234">DNA repair</keyword>
<feature type="site" description="Interaction with target DNA" evidence="6">
    <location>
        <position position="73"/>
    </location>
</feature>
<dbReference type="InterPro" id="IPR007581">
    <property type="entry name" value="Endonuclease-V"/>
</dbReference>
<keyword evidence="6" id="KW-0479">Metal-binding</keyword>
<comment type="subcellular location">
    <subcellularLocation>
        <location evidence="1 6">Cytoplasm</location>
    </subcellularLocation>
</comment>
<dbReference type="Pfam" id="PF04493">
    <property type="entry name" value="Endonuclease_5"/>
    <property type="match status" value="1"/>
</dbReference>
<keyword evidence="3 6" id="KW-0540">Nuclease</keyword>
<comment type="caution">
    <text evidence="7">The sequence shown here is derived from an EMBL/GenBank/DDBJ whole genome shotgun (WGS) entry which is preliminary data.</text>
</comment>
<dbReference type="PANTHER" id="PTHR28511:SF1">
    <property type="entry name" value="ENDONUCLEASE V"/>
    <property type="match status" value="1"/>
</dbReference>
<keyword evidence="6" id="KW-0227">DNA damage</keyword>
<dbReference type="Gene3D" id="3.30.2170.10">
    <property type="entry name" value="archaeoglobus fulgidus dsm 4304 superfamily"/>
    <property type="match status" value="1"/>
</dbReference>
<feature type="binding site" evidence="6">
    <location>
        <position position="103"/>
    </location>
    <ligand>
        <name>Mg(2+)</name>
        <dbReference type="ChEBI" id="CHEBI:18420"/>
    </ligand>
</feature>
<comment type="similarity">
    <text evidence="6">Belongs to the endonuclease V family.</text>
</comment>
<keyword evidence="6" id="KW-0460">Magnesium</keyword>
<dbReference type="EC" id="3.1.21.7" evidence="6"/>
<comment type="function">
    <text evidence="6">DNA repair enzyme involved in the repair of deaminated bases. Selectively cleaves double-stranded DNA at the second phosphodiester bond 3' to a deoxyinosine leaving behind the intact lesion on the nicked DNA.</text>
</comment>
<dbReference type="EMBL" id="BAAAUV010000002">
    <property type="protein sequence ID" value="GAA3196057.1"/>
    <property type="molecule type" value="Genomic_DNA"/>
</dbReference>
<evidence type="ECO:0000256" key="5">
    <source>
        <dbReference type="ARBA" id="ARBA00022801"/>
    </source>
</evidence>
<evidence type="ECO:0000256" key="3">
    <source>
        <dbReference type="ARBA" id="ARBA00022722"/>
    </source>
</evidence>
<evidence type="ECO:0000313" key="7">
    <source>
        <dbReference type="EMBL" id="GAA3196057.1"/>
    </source>
</evidence>
<dbReference type="HAMAP" id="MF_00801">
    <property type="entry name" value="Endonuclease_5"/>
    <property type="match status" value="1"/>
</dbReference>
<feature type="binding site" evidence="6">
    <location>
        <position position="37"/>
    </location>
    <ligand>
        <name>Mg(2+)</name>
        <dbReference type="ChEBI" id="CHEBI:18420"/>
    </ligand>
</feature>
<reference evidence="8" key="1">
    <citation type="journal article" date="2019" name="Int. J. Syst. Evol. Microbiol.">
        <title>The Global Catalogue of Microorganisms (GCM) 10K type strain sequencing project: providing services to taxonomists for standard genome sequencing and annotation.</title>
        <authorList>
            <consortium name="The Broad Institute Genomics Platform"/>
            <consortium name="The Broad Institute Genome Sequencing Center for Infectious Disease"/>
            <person name="Wu L."/>
            <person name="Ma J."/>
        </authorList>
    </citation>
    <scope>NUCLEOTIDE SEQUENCE [LARGE SCALE GENOMIC DNA]</scope>
    <source>
        <strain evidence="8">JCM 9377</strain>
    </source>
</reference>
<name>A0ABP6PY53_9ACTN</name>
<proteinExistence type="inferred from homology"/>
<dbReference type="GO" id="GO:0004519">
    <property type="term" value="F:endonuclease activity"/>
    <property type="evidence" value="ECO:0007669"/>
    <property type="project" value="UniProtKB-KW"/>
</dbReference>
<organism evidence="7 8">
    <name type="scientific">Actinocorallia longicatena</name>
    <dbReference type="NCBI Taxonomy" id="111803"/>
    <lineage>
        <taxon>Bacteria</taxon>
        <taxon>Bacillati</taxon>
        <taxon>Actinomycetota</taxon>
        <taxon>Actinomycetes</taxon>
        <taxon>Streptosporangiales</taxon>
        <taxon>Thermomonosporaceae</taxon>
        <taxon>Actinocorallia</taxon>
    </lineage>
</organism>
<dbReference type="NCBIfam" id="NF008629">
    <property type="entry name" value="PRK11617.1"/>
    <property type="match status" value="1"/>
</dbReference>
<evidence type="ECO:0000313" key="8">
    <source>
        <dbReference type="Proteomes" id="UP001501237"/>
    </source>
</evidence>
<evidence type="ECO:0000256" key="2">
    <source>
        <dbReference type="ARBA" id="ARBA00022490"/>
    </source>
</evidence>
<evidence type="ECO:0000256" key="6">
    <source>
        <dbReference type="HAMAP-Rule" id="MF_00801"/>
    </source>
</evidence>
<keyword evidence="4 6" id="KW-0255">Endonuclease</keyword>
<dbReference type="CDD" id="cd06559">
    <property type="entry name" value="Endonuclease_V"/>
    <property type="match status" value="1"/>
</dbReference>
<dbReference type="PANTHER" id="PTHR28511">
    <property type="entry name" value="ENDONUCLEASE V"/>
    <property type="match status" value="1"/>
</dbReference>
<keyword evidence="2 6" id="KW-0963">Cytoplasm</keyword>
<sequence length="218" mass="23503">MVWPRSAEEAEKVQEDLRGLVRAEGDGREPRLVAGLDVAYGDDLIAAAVTVLDASSLEVVESSVVVDRPVFPYVPGLFAFRELPALLDALRALETVPDLLVCDGHGLAHPRRFGLACHLGILTGVPSMGVGKTFLVGEHVEPGRERGSWTPLVHEGETVGRTVRTQDGIRPVYVSSGHLIDLPAAARRVLELSPSYRLPETTRSADRLSRSALREASG</sequence>
<evidence type="ECO:0000256" key="4">
    <source>
        <dbReference type="ARBA" id="ARBA00022759"/>
    </source>
</evidence>
<protein>
    <recommendedName>
        <fullName evidence="6">Endonuclease V</fullName>
        <ecNumber evidence="6">3.1.21.7</ecNumber>
    </recommendedName>
    <alternativeName>
        <fullName evidence="6">Deoxyinosine 3'endonuclease</fullName>
    </alternativeName>
    <alternativeName>
        <fullName evidence="6">Deoxyribonuclease V</fullName>
        <shortName evidence="6">DNase V</shortName>
    </alternativeName>
</protein>
<dbReference type="Proteomes" id="UP001501237">
    <property type="component" value="Unassembled WGS sequence"/>
</dbReference>
<evidence type="ECO:0000256" key="1">
    <source>
        <dbReference type="ARBA" id="ARBA00004496"/>
    </source>
</evidence>